<gene>
    <name evidence="2" type="ORF">BQ4739_LOCUS17142</name>
</gene>
<dbReference type="AlphaFoldDB" id="A0A383WH79"/>
<proteinExistence type="predicted"/>
<accession>A0A383WH79</accession>
<dbReference type="EMBL" id="FNXT01001265">
    <property type="protein sequence ID" value="SZX76770.1"/>
    <property type="molecule type" value="Genomic_DNA"/>
</dbReference>
<evidence type="ECO:0000313" key="3">
    <source>
        <dbReference type="Proteomes" id="UP000256970"/>
    </source>
</evidence>
<reference evidence="2 3" key="1">
    <citation type="submission" date="2016-10" db="EMBL/GenBank/DDBJ databases">
        <authorList>
            <person name="Cai Z."/>
        </authorList>
    </citation>
    <scope>NUCLEOTIDE SEQUENCE [LARGE SCALE GENOMIC DNA]</scope>
</reference>
<protein>
    <recommendedName>
        <fullName evidence="4">BTB domain-containing protein</fullName>
    </recommendedName>
</protein>
<feature type="region of interest" description="Disordered" evidence="1">
    <location>
        <begin position="23"/>
        <end position="49"/>
    </location>
</feature>
<evidence type="ECO:0000313" key="2">
    <source>
        <dbReference type="EMBL" id="SZX76770.1"/>
    </source>
</evidence>
<name>A0A383WH79_TETOB</name>
<keyword evidence="3" id="KW-1185">Reference proteome</keyword>
<evidence type="ECO:0008006" key="4">
    <source>
        <dbReference type="Google" id="ProtNLM"/>
    </source>
</evidence>
<feature type="compositionally biased region" description="Low complexity" evidence="1">
    <location>
        <begin position="28"/>
        <end position="45"/>
    </location>
</feature>
<evidence type="ECO:0000256" key="1">
    <source>
        <dbReference type="SAM" id="MobiDB-lite"/>
    </source>
</evidence>
<sequence>MEQLACLPGHRVILSTSEYFEAQGRHWQPQPQAGSSSSGGQAPASRPTLHLTIDSAEQLPAAEAVLAAMYGVEDAIEGLEQQQLVDAVVIADMLHAGTAAQ</sequence>
<dbReference type="Proteomes" id="UP000256970">
    <property type="component" value="Unassembled WGS sequence"/>
</dbReference>
<organism evidence="2 3">
    <name type="scientific">Tetradesmus obliquus</name>
    <name type="common">Green alga</name>
    <name type="synonym">Acutodesmus obliquus</name>
    <dbReference type="NCBI Taxonomy" id="3088"/>
    <lineage>
        <taxon>Eukaryota</taxon>
        <taxon>Viridiplantae</taxon>
        <taxon>Chlorophyta</taxon>
        <taxon>core chlorophytes</taxon>
        <taxon>Chlorophyceae</taxon>
        <taxon>CS clade</taxon>
        <taxon>Sphaeropleales</taxon>
        <taxon>Scenedesmaceae</taxon>
        <taxon>Tetradesmus</taxon>
    </lineage>
</organism>